<dbReference type="InterPro" id="IPR002364">
    <property type="entry name" value="Quin_OxRdtase/zeta-crystal_CS"/>
</dbReference>
<dbReference type="InterPro" id="IPR020843">
    <property type="entry name" value="ER"/>
</dbReference>
<dbReference type="OrthoDB" id="201656at2759"/>
<dbReference type="GeneID" id="27355537"/>
<dbReference type="GO" id="GO:0016491">
    <property type="term" value="F:oxidoreductase activity"/>
    <property type="evidence" value="ECO:0007669"/>
    <property type="project" value="UniProtKB-KW"/>
</dbReference>
<dbReference type="InterPro" id="IPR011032">
    <property type="entry name" value="GroES-like_sf"/>
</dbReference>
<evidence type="ECO:0000313" key="3">
    <source>
        <dbReference type="EMBL" id="KIW45042.1"/>
    </source>
</evidence>
<organism evidence="3 4">
    <name type="scientific">Exophiala oligosperma</name>
    <dbReference type="NCBI Taxonomy" id="215243"/>
    <lineage>
        <taxon>Eukaryota</taxon>
        <taxon>Fungi</taxon>
        <taxon>Dikarya</taxon>
        <taxon>Ascomycota</taxon>
        <taxon>Pezizomycotina</taxon>
        <taxon>Eurotiomycetes</taxon>
        <taxon>Chaetothyriomycetidae</taxon>
        <taxon>Chaetothyriales</taxon>
        <taxon>Herpotrichiellaceae</taxon>
        <taxon>Exophiala</taxon>
    </lineage>
</organism>
<dbReference type="InterPro" id="IPR013154">
    <property type="entry name" value="ADH-like_N"/>
</dbReference>
<dbReference type="STRING" id="215243.A0A0D2C5K4"/>
<keyword evidence="1" id="KW-0560">Oxidoreductase</keyword>
<protein>
    <recommendedName>
        <fullName evidence="2">Enoyl reductase (ER) domain-containing protein</fullName>
    </recommendedName>
</protein>
<dbReference type="HOGENOM" id="CLU_026673_3_3_1"/>
<dbReference type="RefSeq" id="XP_016265258.1">
    <property type="nucleotide sequence ID" value="XM_016404253.1"/>
</dbReference>
<reference evidence="3 4" key="1">
    <citation type="submission" date="2015-01" db="EMBL/GenBank/DDBJ databases">
        <title>The Genome Sequence of Exophiala oligosperma CBS72588.</title>
        <authorList>
            <consortium name="The Broad Institute Genomics Platform"/>
            <person name="Cuomo C."/>
            <person name="de Hoog S."/>
            <person name="Gorbushina A."/>
            <person name="Stielow B."/>
            <person name="Teixiera M."/>
            <person name="Abouelleil A."/>
            <person name="Chapman S.B."/>
            <person name="Priest M."/>
            <person name="Young S.K."/>
            <person name="Wortman J."/>
            <person name="Nusbaum C."/>
            <person name="Birren B."/>
        </authorList>
    </citation>
    <scope>NUCLEOTIDE SEQUENCE [LARGE SCALE GENOMIC DNA]</scope>
    <source>
        <strain evidence="3 4">CBS 72588</strain>
    </source>
</reference>
<dbReference type="PANTHER" id="PTHR11695">
    <property type="entry name" value="ALCOHOL DEHYDROGENASE RELATED"/>
    <property type="match status" value="1"/>
</dbReference>
<dbReference type="SUPFAM" id="SSF51735">
    <property type="entry name" value="NAD(P)-binding Rossmann-fold domains"/>
    <property type="match status" value="1"/>
</dbReference>
<evidence type="ECO:0000313" key="4">
    <source>
        <dbReference type="Proteomes" id="UP000053342"/>
    </source>
</evidence>
<dbReference type="InterPro" id="IPR050700">
    <property type="entry name" value="YIM1/Zinc_Alcohol_DH_Fams"/>
</dbReference>
<sequence length="353" mass="37868">MTSQSPPSIPSTMRAWQLSTTHGGVEKNLKLNSSAPLPPHNDKALGRNKVLVQVLAASLNPVDYKLVELPVVGRIAVKRPFCPGLDFAGRVIKPAAGAASDFPVGHLVFGRLPISTSFGTLEDYTVAQTGQLAKLPEGVSIQDAASVGTAGLTAYECIIPNVKAGDRVLINGGSGGTGVWGIQFAKAVGCYVATICSGRNAEFCQGLGADEVIDYQSQNIVDALKKSTAESGHKFDLVVDNVGTSPELYWNCHHFTNHRAKYVQVGSEISLGAVFDIAKRMLWPSFLGGGRRKIQFLSVQGSRKDLEGIGEWMSQGKVRAVQDSVLRMEDVPKAFERLKTHRARGKVVVTVNE</sequence>
<dbReference type="Proteomes" id="UP000053342">
    <property type="component" value="Unassembled WGS sequence"/>
</dbReference>
<dbReference type="Pfam" id="PF08240">
    <property type="entry name" value="ADH_N"/>
    <property type="match status" value="1"/>
</dbReference>
<dbReference type="VEuPathDB" id="FungiDB:PV06_03463"/>
<feature type="domain" description="Enoyl reductase (ER)" evidence="2">
    <location>
        <begin position="24"/>
        <end position="349"/>
    </location>
</feature>
<dbReference type="InterPro" id="IPR036291">
    <property type="entry name" value="NAD(P)-bd_dom_sf"/>
</dbReference>
<evidence type="ECO:0000259" key="2">
    <source>
        <dbReference type="SMART" id="SM00829"/>
    </source>
</evidence>
<dbReference type="PROSITE" id="PS01162">
    <property type="entry name" value="QOR_ZETA_CRYSTAL"/>
    <property type="match status" value="1"/>
</dbReference>
<keyword evidence="4" id="KW-1185">Reference proteome</keyword>
<accession>A0A0D2C5K4</accession>
<dbReference type="GO" id="GO:0008270">
    <property type="term" value="F:zinc ion binding"/>
    <property type="evidence" value="ECO:0007669"/>
    <property type="project" value="InterPro"/>
</dbReference>
<dbReference type="Gene3D" id="3.40.50.720">
    <property type="entry name" value="NAD(P)-binding Rossmann-like Domain"/>
    <property type="match status" value="1"/>
</dbReference>
<dbReference type="GO" id="GO:0005739">
    <property type="term" value="C:mitochondrion"/>
    <property type="evidence" value="ECO:0007669"/>
    <property type="project" value="TreeGrafter"/>
</dbReference>
<dbReference type="AlphaFoldDB" id="A0A0D2C5K4"/>
<dbReference type="Gene3D" id="3.90.180.10">
    <property type="entry name" value="Medium-chain alcohol dehydrogenases, catalytic domain"/>
    <property type="match status" value="1"/>
</dbReference>
<dbReference type="SUPFAM" id="SSF50129">
    <property type="entry name" value="GroES-like"/>
    <property type="match status" value="1"/>
</dbReference>
<dbReference type="SMART" id="SM00829">
    <property type="entry name" value="PKS_ER"/>
    <property type="match status" value="1"/>
</dbReference>
<dbReference type="Pfam" id="PF13602">
    <property type="entry name" value="ADH_zinc_N_2"/>
    <property type="match status" value="1"/>
</dbReference>
<gene>
    <name evidence="3" type="ORF">PV06_03463</name>
</gene>
<proteinExistence type="predicted"/>
<name>A0A0D2C5K4_9EURO</name>
<dbReference type="CDD" id="cd08267">
    <property type="entry name" value="MDR1"/>
    <property type="match status" value="1"/>
</dbReference>
<dbReference type="PANTHER" id="PTHR11695:SF294">
    <property type="entry name" value="RETICULON-4-INTERACTING PROTEIN 1, MITOCHONDRIAL"/>
    <property type="match status" value="1"/>
</dbReference>
<dbReference type="EMBL" id="KN847334">
    <property type="protein sequence ID" value="KIW45042.1"/>
    <property type="molecule type" value="Genomic_DNA"/>
</dbReference>
<evidence type="ECO:0000256" key="1">
    <source>
        <dbReference type="ARBA" id="ARBA00023002"/>
    </source>
</evidence>